<reference evidence="8 9" key="1">
    <citation type="submission" date="2016-10" db="EMBL/GenBank/DDBJ databases">
        <authorList>
            <person name="de Groot N.N."/>
        </authorList>
    </citation>
    <scope>NUCLEOTIDE SEQUENCE [LARGE SCALE GENOMIC DNA]</scope>
    <source>
        <strain evidence="8 9">DSM 19886</strain>
    </source>
</reference>
<proteinExistence type="inferred from homology"/>
<dbReference type="Gene3D" id="1.25.40.390">
    <property type="match status" value="1"/>
</dbReference>
<dbReference type="EMBL" id="FNGV01000001">
    <property type="protein sequence ID" value="SDL49382.1"/>
    <property type="molecule type" value="Genomic_DNA"/>
</dbReference>
<evidence type="ECO:0000259" key="6">
    <source>
        <dbReference type="Pfam" id="PF07980"/>
    </source>
</evidence>
<feature type="domain" description="RagB/SusD" evidence="6">
    <location>
        <begin position="300"/>
        <end position="481"/>
    </location>
</feature>
<dbReference type="InterPro" id="IPR033985">
    <property type="entry name" value="SusD-like_N"/>
</dbReference>
<evidence type="ECO:0000256" key="3">
    <source>
        <dbReference type="ARBA" id="ARBA00022729"/>
    </source>
</evidence>
<dbReference type="PROSITE" id="PS51257">
    <property type="entry name" value="PROKAR_LIPOPROTEIN"/>
    <property type="match status" value="1"/>
</dbReference>
<evidence type="ECO:0000256" key="1">
    <source>
        <dbReference type="ARBA" id="ARBA00004442"/>
    </source>
</evidence>
<evidence type="ECO:0000256" key="5">
    <source>
        <dbReference type="ARBA" id="ARBA00023237"/>
    </source>
</evidence>
<keyword evidence="3" id="KW-0732">Signal</keyword>
<dbReference type="SUPFAM" id="SSF48452">
    <property type="entry name" value="TPR-like"/>
    <property type="match status" value="1"/>
</dbReference>
<evidence type="ECO:0000259" key="7">
    <source>
        <dbReference type="Pfam" id="PF14322"/>
    </source>
</evidence>
<dbReference type="CDD" id="cd08977">
    <property type="entry name" value="SusD"/>
    <property type="match status" value="1"/>
</dbReference>
<dbReference type="Proteomes" id="UP000199440">
    <property type="component" value="Unassembled WGS sequence"/>
</dbReference>
<name>A0A1G9KID6_9FLAO</name>
<evidence type="ECO:0000256" key="2">
    <source>
        <dbReference type="ARBA" id="ARBA00006275"/>
    </source>
</evidence>
<dbReference type="GO" id="GO:0009279">
    <property type="term" value="C:cell outer membrane"/>
    <property type="evidence" value="ECO:0007669"/>
    <property type="project" value="UniProtKB-SubCell"/>
</dbReference>
<sequence>MKKMKRIFLPIILVLTFFGCSSELDLLPLNTVTEPTFWKTSDDAITGVNGVYNTLADNYQYRDFFIHSDAITNNGYSQYTFNSYLEMSDGSGFDSSSSIPTQVWNRCYEGIVRANRVITNIPDIEMDTNLKNRVLGESRFLRALFYSTLINLYGDVPLILEIQSIEESLVSRTAKSEILAQILEDLDFAEANLPSSYSSQDIGRATKAAAIGLKSRVYLYNQQYGEAISEANKFGTLGYDLVPAEQFSDMFLPVLENDNSESIFEVQFLGQTGVANVGSMFNQNSGTLKTFGSSVFSPVEEFVAIFDDEDIRLTATVLRPGDVFGEEIYDGVNSPTTYAYKKFVTPDPTVTTDGDANFVVLRYAEILLNLAEAQNELNGPDGAYAPINRIRNRAGLDDLSTGLTKEQMRDAIKLERRKELAFEGHHYFDLLRYGGDDLKEAMESVTSVIGHTRVFQERFTLWPIPQPQININPNLAQNPGW</sequence>
<dbReference type="OrthoDB" id="5694214at2"/>
<comment type="subcellular location">
    <subcellularLocation>
        <location evidence="1">Cell outer membrane</location>
    </subcellularLocation>
</comment>
<feature type="domain" description="SusD-like N-terminal" evidence="7">
    <location>
        <begin position="48"/>
        <end position="219"/>
    </location>
</feature>
<protein>
    <submittedName>
        <fullName evidence="8">Starch-binding associating with outer membrane</fullName>
    </submittedName>
</protein>
<gene>
    <name evidence="8" type="ORF">SAMN04488514_1011002</name>
</gene>
<dbReference type="AlphaFoldDB" id="A0A1G9KID6"/>
<dbReference type="STRING" id="192904.SAMN04488514_1011002"/>
<comment type="similarity">
    <text evidence="2">Belongs to the SusD family.</text>
</comment>
<organism evidence="8 9">
    <name type="scientific">Kriegella aquimaris</name>
    <dbReference type="NCBI Taxonomy" id="192904"/>
    <lineage>
        <taxon>Bacteria</taxon>
        <taxon>Pseudomonadati</taxon>
        <taxon>Bacteroidota</taxon>
        <taxon>Flavobacteriia</taxon>
        <taxon>Flavobacteriales</taxon>
        <taxon>Flavobacteriaceae</taxon>
        <taxon>Kriegella</taxon>
    </lineage>
</organism>
<evidence type="ECO:0000313" key="9">
    <source>
        <dbReference type="Proteomes" id="UP000199440"/>
    </source>
</evidence>
<dbReference type="InterPro" id="IPR012944">
    <property type="entry name" value="SusD_RagB_dom"/>
</dbReference>
<keyword evidence="5" id="KW-0998">Cell outer membrane</keyword>
<accession>A0A1G9KID6</accession>
<dbReference type="InterPro" id="IPR011990">
    <property type="entry name" value="TPR-like_helical_dom_sf"/>
</dbReference>
<dbReference type="Pfam" id="PF14322">
    <property type="entry name" value="SusD-like_3"/>
    <property type="match status" value="1"/>
</dbReference>
<keyword evidence="9" id="KW-1185">Reference proteome</keyword>
<keyword evidence="4" id="KW-0472">Membrane</keyword>
<dbReference type="Pfam" id="PF07980">
    <property type="entry name" value="SusD_RagB"/>
    <property type="match status" value="1"/>
</dbReference>
<evidence type="ECO:0000313" key="8">
    <source>
        <dbReference type="EMBL" id="SDL49382.1"/>
    </source>
</evidence>
<evidence type="ECO:0000256" key="4">
    <source>
        <dbReference type="ARBA" id="ARBA00023136"/>
    </source>
</evidence>